<evidence type="ECO:0000313" key="3">
    <source>
        <dbReference type="Proteomes" id="UP001385892"/>
    </source>
</evidence>
<dbReference type="InterPro" id="IPR001173">
    <property type="entry name" value="Glyco_trans_2-like"/>
</dbReference>
<keyword evidence="2" id="KW-0328">Glycosyltransferase</keyword>
<gene>
    <name evidence="2" type="ORF">WKW82_09755</name>
</gene>
<reference evidence="2 3" key="1">
    <citation type="submission" date="2024-03" db="EMBL/GenBank/DDBJ databases">
        <title>Novel species of the genus Variovorax.</title>
        <authorList>
            <person name="Liu Q."/>
            <person name="Xin Y.-H."/>
        </authorList>
    </citation>
    <scope>NUCLEOTIDE SEQUENCE [LARGE SCALE GENOMIC DNA]</scope>
    <source>
        <strain evidence="2 3">KACC 18900</strain>
    </source>
</reference>
<accession>A0ABU8WJ00</accession>
<dbReference type="PANTHER" id="PTHR48090">
    <property type="entry name" value="UNDECAPRENYL-PHOSPHATE 4-DEOXY-4-FORMAMIDO-L-ARABINOSE TRANSFERASE-RELATED"/>
    <property type="match status" value="1"/>
</dbReference>
<dbReference type="RefSeq" id="WP_340342085.1">
    <property type="nucleotide sequence ID" value="NZ_JBBKZT010000004.1"/>
</dbReference>
<dbReference type="Proteomes" id="UP001385892">
    <property type="component" value="Unassembled WGS sequence"/>
</dbReference>
<dbReference type="InterPro" id="IPR029044">
    <property type="entry name" value="Nucleotide-diphossugar_trans"/>
</dbReference>
<name>A0ABU8WJ00_9BURK</name>
<dbReference type="InterPro" id="IPR050256">
    <property type="entry name" value="Glycosyltransferase_2"/>
</dbReference>
<sequence length="338" mass="37472">MSTAVAARTALVLETNNLRGGPGMEFVSASLQRLVLLLGQQTLPLTALGQVVILHDGLPPHICKSIERLAHRQIDFVEIEDYTGYYYAKNVGFDATDAARCDYVAFADADCLPAADWLERLLEPLDGPDGPSVVAGRTSYDTSLTGIALTTLDFMYFPSPLRPGGTRNFYANNVVFRRDVFERYSYQALDGVYRLDCQVLGLRLQAEGVPVCYEARAHTQHRLPDTRREWFKLRWLRGQDSHGLTPLLVKTYMPAPMQWLAHSGPIGPLCVLASRLVFSLRAINHQDLPPVRGVRWLGAAALVLAYSAIDMTGALFRSLGVHTPRHSKAHVQALSYHG</sequence>
<organism evidence="2 3">
    <name type="scientific">Variovorax rhizosphaerae</name>
    <dbReference type="NCBI Taxonomy" id="1836200"/>
    <lineage>
        <taxon>Bacteria</taxon>
        <taxon>Pseudomonadati</taxon>
        <taxon>Pseudomonadota</taxon>
        <taxon>Betaproteobacteria</taxon>
        <taxon>Burkholderiales</taxon>
        <taxon>Comamonadaceae</taxon>
        <taxon>Variovorax</taxon>
    </lineage>
</organism>
<protein>
    <submittedName>
        <fullName evidence="2">Glycosyltransferase</fullName>
        <ecNumber evidence="2">2.4.-.-</ecNumber>
    </submittedName>
</protein>
<evidence type="ECO:0000313" key="2">
    <source>
        <dbReference type="EMBL" id="MEJ8846934.1"/>
    </source>
</evidence>
<comment type="caution">
    <text evidence="2">The sequence shown here is derived from an EMBL/GenBank/DDBJ whole genome shotgun (WGS) entry which is preliminary data.</text>
</comment>
<dbReference type="Gene3D" id="3.90.550.10">
    <property type="entry name" value="Spore Coat Polysaccharide Biosynthesis Protein SpsA, Chain A"/>
    <property type="match status" value="1"/>
</dbReference>
<dbReference type="EMBL" id="JBBKZT010000004">
    <property type="protein sequence ID" value="MEJ8846934.1"/>
    <property type="molecule type" value="Genomic_DNA"/>
</dbReference>
<proteinExistence type="predicted"/>
<feature type="domain" description="Glycosyltransferase 2-like" evidence="1">
    <location>
        <begin position="62"/>
        <end position="184"/>
    </location>
</feature>
<dbReference type="CDD" id="cd00761">
    <property type="entry name" value="Glyco_tranf_GTA_type"/>
    <property type="match status" value="1"/>
</dbReference>
<dbReference type="GO" id="GO:0016757">
    <property type="term" value="F:glycosyltransferase activity"/>
    <property type="evidence" value="ECO:0007669"/>
    <property type="project" value="UniProtKB-KW"/>
</dbReference>
<dbReference type="Pfam" id="PF00535">
    <property type="entry name" value="Glycos_transf_2"/>
    <property type="match status" value="1"/>
</dbReference>
<keyword evidence="2" id="KW-0808">Transferase</keyword>
<dbReference type="SUPFAM" id="SSF53448">
    <property type="entry name" value="Nucleotide-diphospho-sugar transferases"/>
    <property type="match status" value="1"/>
</dbReference>
<keyword evidence="3" id="KW-1185">Reference proteome</keyword>
<dbReference type="PANTHER" id="PTHR48090:SF7">
    <property type="entry name" value="RFBJ PROTEIN"/>
    <property type="match status" value="1"/>
</dbReference>
<dbReference type="EC" id="2.4.-.-" evidence="2"/>
<evidence type="ECO:0000259" key="1">
    <source>
        <dbReference type="Pfam" id="PF00535"/>
    </source>
</evidence>